<protein>
    <recommendedName>
        <fullName evidence="5">Asl1-like glycosyl hydrolase catalytic domain-containing protein</fullName>
    </recommendedName>
</protein>
<dbReference type="InterPro" id="IPR013783">
    <property type="entry name" value="Ig-like_fold"/>
</dbReference>
<feature type="compositionally biased region" description="Pro residues" evidence="1">
    <location>
        <begin position="613"/>
        <end position="627"/>
    </location>
</feature>
<proteinExistence type="predicted"/>
<sequence>MGLWANWYDWELDKSRVLGTEKFQYLHVDGSIKNKAIDHLANLKIFESLPTQIGIDGLTDLNTIRKSNMGKGYDMLWTFNMSADGADFDNGSPVSVARYNDLISRGFEVNAIEMGNENFYPGQRSSIIPNTQDYIKRAKSMSAALKAIDPNIKVSVPLLRRDNWANPNWNQDLTTDLSYFDAVTVHTYVGSDPDDAASPEGAYSDALTARHHIAASVDDYAGLVAPTKPIWLSEWGVNSGGPNAASVIGMTDVYMFMSENQNRYERANWYSVNGQLNSFLKWEEYESPSGVMRPRIQYPLIKTAFCSAHQIMRSVLQDSILLESTSDSVTLEHDVQAVSARAVMKDEHMELLVLNKTNKAAPFAIKVDGTSYSGGISHQTMKFDSVGEEREMPISQDPLTDEPLVGGGIVLPALSINKITLNDTIVPVDLFSIDMSTDENTAVYQIGETINLTAEVLNTSSQIESVTFSHNEQTINTLNAAPFKSAWSPSLPGGYNLVATAKAVDGTEKQASIKIKVEGAPLQVTTGISSGDVTELGESVSLTATSSTNYGSITNLDILINDEVVQQNTDSEATFNWQPSAVGTYQIKSHTTQSDGYVENSTVMNITVVAAPEPEPAPTPQPTPTPAPKTDSSGDGSSSILMLLIMSAFIWFRAYVLRRKVSV</sequence>
<feature type="transmembrane region" description="Helical" evidence="2">
    <location>
        <begin position="639"/>
        <end position="657"/>
    </location>
</feature>
<gene>
    <name evidence="3" type="ORF">L0668_12235</name>
</gene>
<keyword evidence="2" id="KW-0812">Transmembrane</keyword>
<dbReference type="EMBL" id="JAKGAS010000006">
    <property type="protein sequence ID" value="MCF2948880.1"/>
    <property type="molecule type" value="Genomic_DNA"/>
</dbReference>
<evidence type="ECO:0000256" key="2">
    <source>
        <dbReference type="SAM" id="Phobius"/>
    </source>
</evidence>
<keyword evidence="2" id="KW-0472">Membrane</keyword>
<dbReference type="Pfam" id="PF17957">
    <property type="entry name" value="Big_7"/>
    <property type="match status" value="2"/>
</dbReference>
<evidence type="ECO:0000256" key="1">
    <source>
        <dbReference type="SAM" id="MobiDB-lite"/>
    </source>
</evidence>
<evidence type="ECO:0000313" key="4">
    <source>
        <dbReference type="Proteomes" id="UP001521137"/>
    </source>
</evidence>
<evidence type="ECO:0008006" key="5">
    <source>
        <dbReference type="Google" id="ProtNLM"/>
    </source>
</evidence>
<accession>A0ABS9D7V9</accession>
<evidence type="ECO:0000313" key="3">
    <source>
        <dbReference type="EMBL" id="MCF2948880.1"/>
    </source>
</evidence>
<dbReference type="RefSeq" id="WP_235312920.1">
    <property type="nucleotide sequence ID" value="NZ_JAKGAS010000006.1"/>
</dbReference>
<dbReference type="InterPro" id="IPR017853">
    <property type="entry name" value="GH"/>
</dbReference>
<dbReference type="SUPFAM" id="SSF51445">
    <property type="entry name" value="(Trans)glycosidases"/>
    <property type="match status" value="1"/>
</dbReference>
<keyword evidence="2" id="KW-1133">Transmembrane helix</keyword>
<dbReference type="Gene3D" id="3.20.20.80">
    <property type="entry name" value="Glycosidases"/>
    <property type="match status" value="1"/>
</dbReference>
<organism evidence="3 4">
    <name type="scientific">Paraglaciecola algarum</name>
    <dbReference type="NCBI Taxonomy" id="3050085"/>
    <lineage>
        <taxon>Bacteria</taxon>
        <taxon>Pseudomonadati</taxon>
        <taxon>Pseudomonadota</taxon>
        <taxon>Gammaproteobacteria</taxon>
        <taxon>Alteromonadales</taxon>
        <taxon>Alteromonadaceae</taxon>
        <taxon>Paraglaciecola</taxon>
    </lineage>
</organism>
<feature type="region of interest" description="Disordered" evidence="1">
    <location>
        <begin position="612"/>
        <end position="634"/>
    </location>
</feature>
<comment type="caution">
    <text evidence="3">The sequence shown here is derived from an EMBL/GenBank/DDBJ whole genome shotgun (WGS) entry which is preliminary data.</text>
</comment>
<name>A0ABS9D7V9_9ALTE</name>
<dbReference type="Gene3D" id="2.60.40.10">
    <property type="entry name" value="Immunoglobulins"/>
    <property type="match status" value="2"/>
</dbReference>
<reference evidence="3 4" key="1">
    <citation type="submission" date="2022-01" db="EMBL/GenBank/DDBJ databases">
        <title>Paraglaciecola sp. G1-23.</title>
        <authorList>
            <person name="Jin M.S."/>
            <person name="Han D.M."/>
            <person name="Kim H.M."/>
            <person name="Jeon C.O."/>
        </authorList>
    </citation>
    <scope>NUCLEOTIDE SEQUENCE [LARGE SCALE GENOMIC DNA]</scope>
    <source>
        <strain evidence="3 4">G1-23</strain>
    </source>
</reference>
<keyword evidence="4" id="KW-1185">Reference proteome</keyword>
<dbReference type="Proteomes" id="UP001521137">
    <property type="component" value="Unassembled WGS sequence"/>
</dbReference>